<proteinExistence type="predicted"/>
<accession>A0A514DEV5</accession>
<dbReference type="GeneID" id="77931338"/>
<evidence type="ECO:0000313" key="1">
    <source>
        <dbReference type="EMBL" id="QDH92137.1"/>
    </source>
</evidence>
<sequence>MAYELIDESQFRRVWPLPDQEPVDVSALTPAVRSSWITDAMVRQLEEEGTA</sequence>
<reference evidence="1 2" key="1">
    <citation type="submission" date="2019-05" db="EMBL/GenBank/DDBJ databases">
        <authorList>
            <person name="Derk J.T."/>
            <person name="Gurtovaia V."/>
            <person name="Hoskins I.B.W."/>
            <person name="Meyer D.A."/>
            <person name="Wheatley K.M."/>
            <person name="Pape-Zambito D.A."/>
            <person name="Garlena R.A."/>
            <person name="Russell D.A."/>
            <person name="Pope W.H."/>
            <person name="Jacobs-Sera D."/>
            <person name="Hatfull G.F."/>
        </authorList>
    </citation>
    <scope>NUCLEOTIDE SEQUENCE [LARGE SCALE GENOMIC DNA]</scope>
</reference>
<dbReference type="KEGG" id="vg:77931338"/>
<keyword evidence="2" id="KW-1185">Reference proteome</keyword>
<evidence type="ECO:0000313" key="2">
    <source>
        <dbReference type="Proteomes" id="UP000316735"/>
    </source>
</evidence>
<dbReference type="Proteomes" id="UP000316735">
    <property type="component" value="Segment"/>
</dbReference>
<protein>
    <submittedName>
        <fullName evidence="1">Uncharacterized protein</fullName>
    </submittedName>
</protein>
<gene>
    <name evidence="1" type="primary">32</name>
    <name evidence="1" type="ORF">SEA_DUBU_32</name>
</gene>
<organism evidence="1 2">
    <name type="scientific">Streptomyces phage Dubu</name>
    <dbReference type="NCBI Taxonomy" id="2591226"/>
    <lineage>
        <taxon>Viruses</taxon>
        <taxon>Duplodnaviria</taxon>
        <taxon>Heunggongvirae</taxon>
        <taxon>Uroviricota</taxon>
        <taxon>Caudoviricetes</taxon>
        <taxon>Dubuvirus</taxon>
        <taxon>Dubuvirus dubu</taxon>
    </lineage>
</organism>
<dbReference type="RefSeq" id="YP_010655476.1">
    <property type="nucleotide sequence ID" value="NC_070828.1"/>
</dbReference>
<name>A0A514DEV5_9CAUD</name>
<dbReference type="EMBL" id="MK937595">
    <property type="protein sequence ID" value="QDH92137.1"/>
    <property type="molecule type" value="Genomic_DNA"/>
</dbReference>